<feature type="transmembrane region" description="Helical" evidence="1">
    <location>
        <begin position="50"/>
        <end position="67"/>
    </location>
</feature>
<protein>
    <recommendedName>
        <fullName evidence="4">TFIIB-type domain-containing protein</fullName>
    </recommendedName>
</protein>
<keyword evidence="1" id="KW-1133">Transmembrane helix</keyword>
<dbReference type="EMBL" id="CP078076">
    <property type="protein sequence ID" value="UPL09969.1"/>
    <property type="molecule type" value="Genomic_DNA"/>
</dbReference>
<name>A0ABY4IBP7_9MICO</name>
<evidence type="ECO:0000313" key="3">
    <source>
        <dbReference type="Proteomes" id="UP000831467"/>
    </source>
</evidence>
<dbReference type="Proteomes" id="UP000831467">
    <property type="component" value="Chromosome"/>
</dbReference>
<gene>
    <name evidence="2" type="ORF">KV394_02090</name>
</gene>
<proteinExistence type="predicted"/>
<evidence type="ECO:0008006" key="4">
    <source>
        <dbReference type="Google" id="ProtNLM"/>
    </source>
</evidence>
<keyword evidence="1" id="KW-0472">Membrane</keyword>
<organism evidence="2 3">
    <name type="scientific">Microbacterium sufflavum</name>
    <dbReference type="NCBI Taxonomy" id="2851649"/>
    <lineage>
        <taxon>Bacteria</taxon>
        <taxon>Bacillati</taxon>
        <taxon>Actinomycetota</taxon>
        <taxon>Actinomycetes</taxon>
        <taxon>Micrococcales</taxon>
        <taxon>Microbacteriaceae</taxon>
        <taxon>Microbacterium</taxon>
    </lineage>
</organism>
<accession>A0ABY4IBP7</accession>
<keyword evidence="1" id="KW-0812">Transmembrane</keyword>
<keyword evidence="3" id="KW-1185">Reference proteome</keyword>
<feature type="transmembrane region" description="Helical" evidence="1">
    <location>
        <begin position="79"/>
        <end position="100"/>
    </location>
</feature>
<dbReference type="RefSeq" id="WP_247982176.1">
    <property type="nucleotide sequence ID" value="NZ_CP078076.1"/>
</dbReference>
<sequence length="428" mass="45387">MQTARNDGGPQLGFGGQNALASTYSKRMTRTGQDGGDVTKFSYSAAIRSSLVELLAGIVMIVAGVALQVNGATGDEPDAGLTICGGVLLAFGGVLLSWMASRILAEHQLFQHESDTRRDAESALKTAQAEVDEKLGNLSRVLGQAAGQIAQAVEKVDSGLISNDTGFELISQSNRMIYGQVGEIAVIRKSKFDPAYLLDTASTLDDLARDLSARTQTGTTDQDSLATVRQKIETVRVGLEGAGATNVRAVSETQVTCPYCDATQRAMLGVNPGDTASVTCALCGEGFNAHRNAAGDSFTRRRGATAVPDAVTPTSTRWSTKCESCGYVLSISKNGKGERTVICANCFSANEIDPDAPSSKLASEPWRKEDAQDVFRSGSRPKSLCPDCGARVNMPLRWQDGYFGFCSQDKVVLLTTDDVWGALLLAES</sequence>
<reference evidence="2 3" key="1">
    <citation type="submission" date="2021-06" db="EMBL/GenBank/DDBJ databases">
        <title>Genome-based taxonomic framework of Microbacterium strains isolated from marine environment, the description of four new species and reclassification of four preexisting species.</title>
        <authorList>
            <person name="Lee S.D."/>
            <person name="Kim S.-M."/>
            <person name="Byeon Y.-S."/>
            <person name="Yang H.L."/>
            <person name="Kim I.S."/>
        </authorList>
    </citation>
    <scope>NUCLEOTIDE SEQUENCE [LARGE SCALE GENOMIC DNA]</scope>
    <source>
        <strain evidence="2 3">SSW1-51</strain>
    </source>
</reference>
<evidence type="ECO:0000313" key="2">
    <source>
        <dbReference type="EMBL" id="UPL09969.1"/>
    </source>
</evidence>
<evidence type="ECO:0000256" key="1">
    <source>
        <dbReference type="SAM" id="Phobius"/>
    </source>
</evidence>